<dbReference type="GO" id="GO:0010499">
    <property type="term" value="P:proteasomal ubiquitin-independent protein catabolic process"/>
    <property type="evidence" value="ECO:0007669"/>
    <property type="project" value="EnsemblFungi"/>
</dbReference>
<dbReference type="OrthoDB" id="431557at2759"/>
<keyword evidence="6" id="KW-0539">Nucleus</keyword>
<dbReference type="FunFam" id="3.60.20.10:FF:000016">
    <property type="entry name" value="Proteasome subunit alpha type-6"/>
    <property type="match status" value="1"/>
</dbReference>
<dbReference type="GO" id="GO:0019773">
    <property type="term" value="C:proteasome core complex, alpha-subunit complex"/>
    <property type="evidence" value="ECO:0007669"/>
    <property type="project" value="UniProtKB-UniRule"/>
</dbReference>
<comment type="subcellular location">
    <subcellularLocation>
        <location evidence="3">Cytoplasm</location>
    </subcellularLocation>
    <subcellularLocation>
        <location evidence="2">Nucleus</location>
    </subcellularLocation>
</comment>
<dbReference type="PROSITE" id="PS51475">
    <property type="entry name" value="PROTEASOME_ALPHA_2"/>
    <property type="match status" value="1"/>
</dbReference>
<dbReference type="Gene3D" id="3.60.20.10">
    <property type="entry name" value="Glutamine Phosphoribosylpyrophosphate, subunit 1, domain 1"/>
    <property type="match status" value="1"/>
</dbReference>
<reference evidence="10 11" key="1">
    <citation type="journal article" date="2016" name="Proc. Natl. Acad. Sci. U.S.A.">
        <title>Comparative genomics of biotechnologically important yeasts.</title>
        <authorList>
            <person name="Riley R."/>
            <person name="Haridas S."/>
            <person name="Wolfe K.H."/>
            <person name="Lopes M.R."/>
            <person name="Hittinger C.T."/>
            <person name="Goeker M."/>
            <person name="Salamov A.A."/>
            <person name="Wisecaver J.H."/>
            <person name="Long T.M."/>
            <person name="Calvey C.H."/>
            <person name="Aerts A.L."/>
            <person name="Barry K.W."/>
            <person name="Choi C."/>
            <person name="Clum A."/>
            <person name="Coughlan A.Y."/>
            <person name="Deshpande S."/>
            <person name="Douglass A.P."/>
            <person name="Hanson S.J."/>
            <person name="Klenk H.-P."/>
            <person name="LaButti K.M."/>
            <person name="Lapidus A."/>
            <person name="Lindquist E.A."/>
            <person name="Lipzen A.M."/>
            <person name="Meier-Kolthoff J.P."/>
            <person name="Ohm R.A."/>
            <person name="Otillar R.P."/>
            <person name="Pangilinan J.L."/>
            <person name="Peng Y."/>
            <person name="Rokas A."/>
            <person name="Rosa C.A."/>
            <person name="Scheuner C."/>
            <person name="Sibirny A.A."/>
            <person name="Slot J.C."/>
            <person name="Stielow J.B."/>
            <person name="Sun H."/>
            <person name="Kurtzman C.P."/>
            <person name="Blackwell M."/>
            <person name="Grigoriev I.V."/>
            <person name="Jeffries T.W."/>
        </authorList>
    </citation>
    <scope>NUCLEOTIDE SEQUENCE [LARGE SCALE GENOMIC DNA]</scope>
    <source>
        <strain evidence="11">ATCC 58044 / CBS 1984 / NCYC 433 / NRRL Y-366-8</strain>
    </source>
</reference>
<dbReference type="PANTHER" id="PTHR11599">
    <property type="entry name" value="PROTEASOME SUBUNIT ALPHA/BETA"/>
    <property type="match status" value="1"/>
</dbReference>
<dbReference type="GO" id="GO:0005634">
    <property type="term" value="C:nucleus"/>
    <property type="evidence" value="ECO:0007669"/>
    <property type="project" value="UniProtKB-SubCell"/>
</dbReference>
<gene>
    <name evidence="10" type="ORF">WICANDRAFT_83854</name>
</gene>
<dbReference type="RefSeq" id="XP_019039011.1">
    <property type="nucleotide sequence ID" value="XM_019185608.1"/>
</dbReference>
<dbReference type="InterPro" id="IPR029055">
    <property type="entry name" value="Ntn_hydrolases_N"/>
</dbReference>
<sequence length="289" mass="31398">MFRNNYDGDTVTYSPTGRIFQVEYALEAIKQGSAVVGLATKEHVVLVALKRNAEELGSYQKKIITVDDHLGIALAGLAPDARVLSNFLREQAMSQKMVYNRPLSVEKASNLLADKAQKNTQSYGGRPYGVGLLVAGYDETGAHLFEFQPSGSVLEYVGAAIGARSQAGRTYLERNFESYTNATKDELIVHGLNALRDTLAQDKELNSKNTSIAVVGKDTSFTLFDDDDVQPWLDRLDSTSNARSSGGAGDDDNNDDNNNDDGANPESKDEEVKDAAGDEGANEDRMETD</sequence>
<feature type="domain" description="Proteasome alpha-type subunits" evidence="9">
    <location>
        <begin position="6"/>
        <end position="28"/>
    </location>
</feature>
<feature type="region of interest" description="Disordered" evidence="8">
    <location>
        <begin position="236"/>
        <end position="289"/>
    </location>
</feature>
<evidence type="ECO:0000256" key="8">
    <source>
        <dbReference type="SAM" id="MobiDB-lite"/>
    </source>
</evidence>
<keyword evidence="4" id="KW-0963">Cytoplasm</keyword>
<dbReference type="STRING" id="683960.A0A1E3P3M5"/>
<protein>
    <recommendedName>
        <fullName evidence="9">Proteasome alpha-type subunits domain-containing protein</fullName>
    </recommendedName>
</protein>
<evidence type="ECO:0000256" key="4">
    <source>
        <dbReference type="ARBA" id="ARBA00022490"/>
    </source>
</evidence>
<evidence type="ECO:0000256" key="2">
    <source>
        <dbReference type="ARBA" id="ARBA00004123"/>
    </source>
</evidence>
<comment type="function">
    <text evidence="1">The proteasome degrades poly-ubiquitinated proteins in the cytoplasm and in the nucleus. It is essential for the regulated turnover of proteins and for the removal of misfolded proteins. The proteasome is a multicatalytic proteinase complex that is characterized by its ability to cleave peptides with Arg, Phe, Tyr, Leu, and Glu adjacent to the leaving group at neutral or slightly basic pH. It has an ATP-dependent proteolytic activity.</text>
</comment>
<feature type="compositionally biased region" description="Acidic residues" evidence="8">
    <location>
        <begin position="249"/>
        <end position="259"/>
    </location>
</feature>
<dbReference type="InterPro" id="IPR000426">
    <property type="entry name" value="Proteasome_asu_N"/>
</dbReference>
<evidence type="ECO:0000313" key="10">
    <source>
        <dbReference type="EMBL" id="ODQ59804.1"/>
    </source>
</evidence>
<organism evidence="10 11">
    <name type="scientific">Wickerhamomyces anomalus (strain ATCC 58044 / CBS 1984 / NCYC 433 / NRRL Y-366-8)</name>
    <name type="common">Yeast</name>
    <name type="synonym">Hansenula anomala</name>
    <dbReference type="NCBI Taxonomy" id="683960"/>
    <lineage>
        <taxon>Eukaryota</taxon>
        <taxon>Fungi</taxon>
        <taxon>Dikarya</taxon>
        <taxon>Ascomycota</taxon>
        <taxon>Saccharomycotina</taxon>
        <taxon>Saccharomycetes</taxon>
        <taxon>Phaffomycetales</taxon>
        <taxon>Wickerhamomycetaceae</taxon>
        <taxon>Wickerhamomyces</taxon>
    </lineage>
</organism>
<dbReference type="GO" id="GO:0034515">
    <property type="term" value="C:proteasome storage granule"/>
    <property type="evidence" value="ECO:0007669"/>
    <property type="project" value="EnsemblFungi"/>
</dbReference>
<dbReference type="EMBL" id="KV454210">
    <property type="protein sequence ID" value="ODQ59804.1"/>
    <property type="molecule type" value="Genomic_DNA"/>
</dbReference>
<evidence type="ECO:0000256" key="1">
    <source>
        <dbReference type="ARBA" id="ARBA00003542"/>
    </source>
</evidence>
<evidence type="ECO:0000313" key="11">
    <source>
        <dbReference type="Proteomes" id="UP000094112"/>
    </source>
</evidence>
<evidence type="ECO:0000259" key="9">
    <source>
        <dbReference type="PROSITE" id="PS00388"/>
    </source>
</evidence>
<accession>A0A1E3P3M5</accession>
<dbReference type="CDD" id="cd03749">
    <property type="entry name" value="proteasome_alpha_type_1"/>
    <property type="match status" value="1"/>
</dbReference>
<evidence type="ECO:0000256" key="7">
    <source>
        <dbReference type="PROSITE-ProRule" id="PRU00808"/>
    </source>
</evidence>
<evidence type="ECO:0000256" key="6">
    <source>
        <dbReference type="ARBA" id="ARBA00023242"/>
    </source>
</evidence>
<comment type="similarity">
    <text evidence="7">Belongs to the peptidase T1A family.</text>
</comment>
<dbReference type="InterPro" id="IPR001353">
    <property type="entry name" value="Proteasome_sua/b"/>
</dbReference>
<dbReference type="SMART" id="SM00948">
    <property type="entry name" value="Proteasome_A_N"/>
    <property type="match status" value="1"/>
</dbReference>
<dbReference type="Pfam" id="PF00227">
    <property type="entry name" value="Proteasome"/>
    <property type="match status" value="1"/>
</dbReference>
<dbReference type="Proteomes" id="UP000094112">
    <property type="component" value="Unassembled WGS sequence"/>
</dbReference>
<keyword evidence="5 7" id="KW-0647">Proteasome</keyword>
<name>A0A1E3P3M5_WICAA</name>
<dbReference type="InterPro" id="IPR050115">
    <property type="entry name" value="Proteasome_alpha"/>
</dbReference>
<proteinExistence type="inferred from homology"/>
<dbReference type="InterPro" id="IPR023332">
    <property type="entry name" value="Proteasome_alpha-type"/>
</dbReference>
<evidence type="ECO:0000256" key="5">
    <source>
        <dbReference type="ARBA" id="ARBA00022942"/>
    </source>
</evidence>
<dbReference type="Pfam" id="PF10584">
    <property type="entry name" value="Proteasome_A_N"/>
    <property type="match status" value="1"/>
</dbReference>
<dbReference type="InterPro" id="IPR035144">
    <property type="entry name" value="Proteasome_alpha1"/>
</dbReference>
<evidence type="ECO:0000256" key="3">
    <source>
        <dbReference type="ARBA" id="ARBA00004496"/>
    </source>
</evidence>
<feature type="compositionally biased region" description="Basic and acidic residues" evidence="8">
    <location>
        <begin position="266"/>
        <end position="289"/>
    </location>
</feature>
<dbReference type="SUPFAM" id="SSF56235">
    <property type="entry name" value="N-terminal nucleophile aminohydrolases (Ntn hydrolases)"/>
    <property type="match status" value="1"/>
</dbReference>
<dbReference type="PROSITE" id="PS00388">
    <property type="entry name" value="PROTEASOME_ALPHA_1"/>
    <property type="match status" value="1"/>
</dbReference>
<keyword evidence="11" id="KW-1185">Reference proteome</keyword>
<dbReference type="GeneID" id="30202854"/>
<dbReference type="GO" id="GO:0043161">
    <property type="term" value="P:proteasome-mediated ubiquitin-dependent protein catabolic process"/>
    <property type="evidence" value="ECO:0007669"/>
    <property type="project" value="EnsemblFungi"/>
</dbReference>
<dbReference type="AlphaFoldDB" id="A0A1E3P3M5"/>